<evidence type="ECO:0000313" key="7">
    <source>
        <dbReference type="Proteomes" id="UP000197058"/>
    </source>
</evidence>
<dbReference type="EMBL" id="RXWV01000019">
    <property type="protein sequence ID" value="RTX74417.1"/>
    <property type="molecule type" value="Genomic_DNA"/>
</dbReference>
<evidence type="ECO:0000313" key="3">
    <source>
        <dbReference type="EMBL" id="MCQ9302415.1"/>
    </source>
</evidence>
<feature type="transmembrane region" description="Helical" evidence="1">
    <location>
        <begin position="6"/>
        <end position="22"/>
    </location>
</feature>
<evidence type="ECO:0000313" key="8">
    <source>
        <dbReference type="Proteomes" id="UP000274792"/>
    </source>
</evidence>
<protein>
    <submittedName>
        <fullName evidence="3">CsbA family protein</fullName>
    </submittedName>
    <submittedName>
        <fullName evidence="2">DUF2198 domain-containing protein</fullName>
    </submittedName>
    <submittedName>
        <fullName evidence="4">DUF2198 family protein</fullName>
    </submittedName>
</protein>
<reference evidence="2" key="2">
    <citation type="submission" date="2017-12" db="EMBL/GenBank/DDBJ databases">
        <title>FDA dAtabase for Regulatory Grade micrObial Sequences (FDA-ARGOS): Supporting development and validation of Infectious Disease Dx tests.</title>
        <authorList>
            <person name="Campos J."/>
            <person name="Goldberg B."/>
            <person name="Tallon L."/>
            <person name="Sadzewicz L."/>
            <person name="Sengamalay N."/>
            <person name="Ott S."/>
            <person name="Godinez A."/>
            <person name="Nagaraj S."/>
            <person name="Vavikolanu K."/>
            <person name="Vyas G."/>
            <person name="Nadendla S."/>
            <person name="Aluvathingal J."/>
            <person name="Geyer C."/>
            <person name="Nandy P."/>
            <person name="Hobson J."/>
            <person name="Sichtig H."/>
        </authorList>
    </citation>
    <scope>NUCLEOTIDE SEQUENCE</scope>
    <source>
        <strain evidence="2">FDAARGOS_285</strain>
    </source>
</reference>
<name>A0A1X0TZT1_MAMSC</name>
<dbReference type="InterPro" id="IPR019242">
    <property type="entry name" value="DUF2198"/>
</dbReference>
<accession>A0A1X0TZT1</accession>
<evidence type="ECO:0000313" key="5">
    <source>
        <dbReference type="EMBL" id="QRN90789.1"/>
    </source>
</evidence>
<dbReference type="Proteomes" id="UP000274792">
    <property type="component" value="Unassembled WGS sequence"/>
</dbReference>
<reference evidence="4" key="6">
    <citation type="submission" date="2022-09" db="EMBL/GenBank/DDBJ databases">
        <authorList>
            <person name="De Moura G.S."/>
            <person name="Carvalho E."/>
            <person name="Ramos Sanchez E.M."/>
            <person name="Sellera F.P."/>
            <person name="Marques M.F.S."/>
            <person name="Heinemann M.B."/>
            <person name="De Vliegher S."/>
            <person name="Souza F.N."/>
            <person name="Mota R.A."/>
        </authorList>
    </citation>
    <scope>NUCLEOTIDE SEQUENCE</scope>
    <source>
        <strain evidence="4">BR656</strain>
    </source>
</reference>
<evidence type="ECO:0000313" key="10">
    <source>
        <dbReference type="Proteomes" id="UP001204068"/>
    </source>
</evidence>
<organism evidence="3 10">
    <name type="scientific">Mammaliicoccus sciuri</name>
    <name type="common">Staphylococcus sciuri</name>
    <dbReference type="NCBI Taxonomy" id="1296"/>
    <lineage>
        <taxon>Bacteria</taxon>
        <taxon>Bacillati</taxon>
        <taxon>Bacillota</taxon>
        <taxon>Bacilli</taxon>
        <taxon>Bacillales</taxon>
        <taxon>Staphylococcaceae</taxon>
        <taxon>Mammaliicoccus</taxon>
    </lineage>
</organism>
<reference evidence="3" key="5">
    <citation type="submission" date="2022-07" db="EMBL/GenBank/DDBJ databases">
        <title>Bacterial species isolated from the porcine tonsil microbiota.</title>
        <authorList>
            <person name="Oliveira I.M.F."/>
        </authorList>
    </citation>
    <scope>NUCLEOTIDE SEQUENCE</scope>
    <source>
        <strain evidence="3">8QC2O2</strain>
    </source>
</reference>
<evidence type="ECO:0000313" key="2">
    <source>
        <dbReference type="EMBL" id="ASE34839.1"/>
    </source>
</evidence>
<dbReference type="EMBL" id="CP069389">
    <property type="protein sequence ID" value="QRN90789.1"/>
    <property type="molecule type" value="Genomic_DNA"/>
</dbReference>
<dbReference type="RefSeq" id="WP_025904530.1">
    <property type="nucleotide sequence ID" value="NZ_CAJVGN010000001.1"/>
</dbReference>
<dbReference type="EMBL" id="JAPNQM010000001">
    <property type="protein sequence ID" value="MDL0116351.1"/>
    <property type="molecule type" value="Genomic_DNA"/>
</dbReference>
<evidence type="ECO:0000313" key="4">
    <source>
        <dbReference type="EMBL" id="MDL0116351.1"/>
    </source>
</evidence>
<proteinExistence type="predicted"/>
<dbReference type="GeneID" id="48593625"/>
<keyword evidence="9" id="KW-1185">Reference proteome</keyword>
<feature type="transmembrane region" description="Helical" evidence="1">
    <location>
        <begin position="27"/>
        <end position="44"/>
    </location>
</feature>
<keyword evidence="1" id="KW-1133">Transmembrane helix</keyword>
<evidence type="ECO:0000313" key="9">
    <source>
        <dbReference type="Proteomes" id="UP001176210"/>
    </source>
</evidence>
<dbReference type="Pfam" id="PF09964">
    <property type="entry name" value="DUF2198"/>
    <property type="match status" value="1"/>
</dbReference>
<evidence type="ECO:0000256" key="1">
    <source>
        <dbReference type="SAM" id="Phobius"/>
    </source>
</evidence>
<sequence>MIWPILALFLPCLMVIIFTQIAQNKWIGLLVSSIIIGVSVYKGFFNNELIMLLDVLSLVAGFYIVDTLKIDKIESR</sequence>
<dbReference type="AlphaFoldDB" id="A0A1X0TZT1"/>
<reference evidence="4" key="7">
    <citation type="journal article" date="2023" name="Vet. Microbiol.">
        <title>Emergence of livestock-associated Mammaliicoccus sciuri ST71 co-harbouring mecA and mecC genes in Brazil.</title>
        <authorList>
            <person name="de Moura G.S."/>
            <person name="de Carvalho E."/>
            <person name="Ramos Sanchez E.M."/>
            <person name="Sellera F.P."/>
            <person name="Marques M.F.S."/>
            <person name="Heinemann M.B."/>
            <person name="De Vliegher S."/>
            <person name="Souza F.N."/>
            <person name="Mota R.A."/>
        </authorList>
    </citation>
    <scope>NUCLEOTIDE SEQUENCE</scope>
    <source>
        <strain evidence="4">BR656</strain>
    </source>
</reference>
<dbReference type="Proteomes" id="UP001204068">
    <property type="component" value="Unassembled WGS sequence"/>
</dbReference>
<dbReference type="KEGG" id="sscu:CEP64_09620"/>
<dbReference type="EMBL" id="JANILD010000001">
    <property type="protein sequence ID" value="MCQ9302415.1"/>
    <property type="molecule type" value="Genomic_DNA"/>
</dbReference>
<reference evidence="5" key="4">
    <citation type="submission" date="2021-02" db="EMBL/GenBank/DDBJ databases">
        <title>cfr and optrA-positive Staphylococcus spp.</title>
        <authorList>
            <person name="Chen L."/>
        </authorList>
    </citation>
    <scope>NUCLEOTIDE SEQUENCE</scope>
    <source>
        <strain evidence="5">GDQ20D70P</strain>
    </source>
</reference>
<gene>
    <name evidence="6" type="ORF">CD117_03145</name>
    <name evidence="2" type="ORF">CEP64_09620</name>
    <name evidence="5" type="ORF">JRU67_12135</name>
    <name evidence="3" type="ORF">NQ032_02125</name>
    <name evidence="4" type="ORF">OWO77_05125</name>
</gene>
<dbReference type="Proteomes" id="UP001176210">
    <property type="component" value="Unassembled WGS sequence"/>
</dbReference>
<keyword evidence="1" id="KW-0812">Transmembrane</keyword>
<accession>A0A657XI26</accession>
<dbReference type="Proteomes" id="UP000197058">
    <property type="component" value="Chromosome"/>
</dbReference>
<keyword evidence="1" id="KW-0472">Membrane</keyword>
<dbReference type="Proteomes" id="UP000640299">
    <property type="component" value="Chromosome"/>
</dbReference>
<dbReference type="EMBL" id="CP022046">
    <property type="protein sequence ID" value="ASE34839.1"/>
    <property type="molecule type" value="Genomic_DNA"/>
</dbReference>
<dbReference type="eggNOG" id="COG4897">
    <property type="taxonomic scope" value="Bacteria"/>
</dbReference>
<reference evidence="7" key="1">
    <citation type="submission" date="2017-06" db="EMBL/GenBank/DDBJ databases">
        <title>FDA dAtabase for Regulatory Grade micrObial Sequences (FDA-ARGOS): Supporting development and validation of Infectious Disease Dx tests.</title>
        <authorList>
            <person name="Goldberg B."/>
            <person name="Campos J."/>
            <person name="Tallon L."/>
            <person name="Sadzewicz L."/>
            <person name="Sengamalay N."/>
            <person name="Ott S."/>
            <person name="Godinez A."/>
            <person name="Nagaraj S."/>
            <person name="Vavikolanu K."/>
            <person name="Nadendla S."/>
            <person name="George J."/>
            <person name="Geyer C."/>
            <person name="Sichtig H."/>
        </authorList>
    </citation>
    <scope>NUCLEOTIDE SEQUENCE [LARGE SCALE GENOMIC DNA]</scope>
    <source>
        <strain evidence="7">FDAARGOS_285</strain>
    </source>
</reference>
<reference evidence="6 8" key="3">
    <citation type="submission" date="2018-10" db="EMBL/GenBank/DDBJ databases">
        <title>A collection Staphylococci species genome sequencing.</title>
        <authorList>
            <person name="Cole K."/>
        </authorList>
    </citation>
    <scope>NUCLEOTIDE SEQUENCE [LARGE SCALE GENOMIC DNA]</scope>
    <source>
        <strain evidence="6">CCUG 37923</strain>
        <strain evidence="8">NCTC 12218</strain>
    </source>
</reference>
<evidence type="ECO:0000313" key="6">
    <source>
        <dbReference type="EMBL" id="RTX74417.1"/>
    </source>
</evidence>